<dbReference type="AlphaFoldDB" id="A0A498DC58"/>
<dbReference type="InterPro" id="IPR009384">
    <property type="entry name" value="SwrD-like"/>
</dbReference>
<dbReference type="RefSeq" id="WP_121522909.1">
    <property type="nucleotide sequence ID" value="NZ_RCHR01000003.1"/>
</dbReference>
<reference evidence="1 2" key="1">
    <citation type="submission" date="2018-10" db="EMBL/GenBank/DDBJ databases">
        <title>Oceanobacillus sp. YLB-02 draft genome.</title>
        <authorList>
            <person name="Yu L."/>
        </authorList>
    </citation>
    <scope>NUCLEOTIDE SEQUENCE [LARGE SCALE GENOMIC DNA]</scope>
    <source>
        <strain evidence="1 2">YLB-02</strain>
    </source>
</reference>
<keyword evidence="1" id="KW-0282">Flagellum</keyword>
<protein>
    <submittedName>
        <fullName evidence="1">Flagellar protein FlbD</fullName>
    </submittedName>
</protein>
<keyword evidence="2" id="KW-1185">Reference proteome</keyword>
<evidence type="ECO:0000313" key="2">
    <source>
        <dbReference type="Proteomes" id="UP000270219"/>
    </source>
</evidence>
<proteinExistence type="predicted"/>
<dbReference type="OrthoDB" id="9799862at2"/>
<dbReference type="Pfam" id="PF06289">
    <property type="entry name" value="FlbD"/>
    <property type="match status" value="1"/>
</dbReference>
<keyword evidence="1" id="KW-0969">Cilium</keyword>
<keyword evidence="1" id="KW-0966">Cell projection</keyword>
<name>A0A498DC58_9BACI</name>
<evidence type="ECO:0000313" key="1">
    <source>
        <dbReference type="EMBL" id="RLL45323.1"/>
    </source>
</evidence>
<sequence length="69" mass="7895">MIELKRLNGLNFTLNAVLIQQVESLPDTTITLINGKKLVVKNPEKEVIQLTTNYYRQIGLQSIHREMGD</sequence>
<dbReference type="PANTHER" id="PTHR39185">
    <property type="entry name" value="SWARMING MOTILITY PROTEIN SWRD"/>
    <property type="match status" value="1"/>
</dbReference>
<gene>
    <name evidence="1" type="ORF">D8M04_10740</name>
</gene>
<comment type="caution">
    <text evidence="1">The sequence shown here is derived from an EMBL/GenBank/DDBJ whole genome shotgun (WGS) entry which is preliminary data.</text>
</comment>
<organism evidence="1 2">
    <name type="scientific">Oceanobacillus piezotolerans</name>
    <dbReference type="NCBI Taxonomy" id="2448030"/>
    <lineage>
        <taxon>Bacteria</taxon>
        <taxon>Bacillati</taxon>
        <taxon>Bacillota</taxon>
        <taxon>Bacilli</taxon>
        <taxon>Bacillales</taxon>
        <taxon>Bacillaceae</taxon>
        <taxon>Oceanobacillus</taxon>
    </lineage>
</organism>
<accession>A0A498DC58</accession>
<dbReference type="PANTHER" id="PTHR39185:SF1">
    <property type="entry name" value="SWARMING MOTILITY PROTEIN SWRD"/>
    <property type="match status" value="1"/>
</dbReference>
<dbReference type="Proteomes" id="UP000270219">
    <property type="component" value="Unassembled WGS sequence"/>
</dbReference>
<dbReference type="EMBL" id="RCHR01000003">
    <property type="protein sequence ID" value="RLL45323.1"/>
    <property type="molecule type" value="Genomic_DNA"/>
</dbReference>